<evidence type="ECO:0000256" key="1">
    <source>
        <dbReference type="ARBA" id="ARBA00022630"/>
    </source>
</evidence>
<reference evidence="6" key="1">
    <citation type="submission" date="2022-07" db="EMBL/GenBank/DDBJ databases">
        <authorList>
            <person name="Criscuolo A."/>
        </authorList>
    </citation>
    <scope>NUCLEOTIDE SEQUENCE</scope>
    <source>
        <strain evidence="6">CIP111854</strain>
    </source>
</reference>
<evidence type="ECO:0000259" key="5">
    <source>
        <dbReference type="PROSITE" id="PS50113"/>
    </source>
</evidence>
<keyword evidence="2" id="KW-0288">FMN</keyword>
<dbReference type="PANTHER" id="PTHR47429">
    <property type="entry name" value="PROTEIN TWIN LOV 1"/>
    <property type="match status" value="1"/>
</dbReference>
<dbReference type="InterPro" id="IPR001610">
    <property type="entry name" value="PAC"/>
</dbReference>
<dbReference type="PROSITE" id="PS50112">
    <property type="entry name" value="PAS"/>
    <property type="match status" value="1"/>
</dbReference>
<dbReference type="EMBL" id="CAMAPC010000003">
    <property type="protein sequence ID" value="CAH9053752.1"/>
    <property type="molecule type" value="Genomic_DNA"/>
</dbReference>
<dbReference type="InterPro" id="IPR000700">
    <property type="entry name" value="PAS-assoc_C"/>
</dbReference>
<dbReference type="PANTHER" id="PTHR47429:SF2">
    <property type="entry name" value="PROTEIN TWIN LOV 1"/>
    <property type="match status" value="1"/>
</dbReference>
<evidence type="ECO:0000256" key="3">
    <source>
        <dbReference type="ARBA" id="ARBA00022991"/>
    </source>
</evidence>
<evidence type="ECO:0000313" key="7">
    <source>
        <dbReference type="Proteomes" id="UP001152467"/>
    </source>
</evidence>
<dbReference type="SMART" id="SM00086">
    <property type="entry name" value="PAC"/>
    <property type="match status" value="1"/>
</dbReference>
<gene>
    <name evidence="6" type="ORF">PSECIP111854_01232</name>
</gene>
<dbReference type="PROSITE" id="PS50113">
    <property type="entry name" value="PAC"/>
    <property type="match status" value="1"/>
</dbReference>
<dbReference type="AlphaFoldDB" id="A0A9W4QUG3"/>
<accession>A0A9W4QUG3</accession>
<keyword evidence="3" id="KW-0157">Chromophore</keyword>
<feature type="domain" description="PAC" evidence="5">
    <location>
        <begin position="99"/>
        <end position="152"/>
    </location>
</feature>
<keyword evidence="7" id="KW-1185">Reference proteome</keyword>
<organism evidence="6 7">
    <name type="scientific">Pseudoalteromonas holothuriae</name>
    <dbReference type="NCBI Taxonomy" id="2963714"/>
    <lineage>
        <taxon>Bacteria</taxon>
        <taxon>Pseudomonadati</taxon>
        <taxon>Pseudomonadota</taxon>
        <taxon>Gammaproteobacteria</taxon>
        <taxon>Alteromonadales</taxon>
        <taxon>Pseudoalteromonadaceae</taxon>
        <taxon>Pseudoalteromonas</taxon>
    </lineage>
</organism>
<dbReference type="InterPro" id="IPR000014">
    <property type="entry name" value="PAS"/>
</dbReference>
<feature type="domain" description="PAS" evidence="4">
    <location>
        <begin position="23"/>
        <end position="97"/>
    </location>
</feature>
<dbReference type="Gene3D" id="3.30.450.20">
    <property type="entry name" value="PAS domain"/>
    <property type="match status" value="1"/>
</dbReference>
<dbReference type="SUPFAM" id="SSF55785">
    <property type="entry name" value="PYP-like sensor domain (PAS domain)"/>
    <property type="match status" value="1"/>
</dbReference>
<dbReference type="RefSeq" id="WP_261626031.1">
    <property type="nucleotide sequence ID" value="NZ_CAMAPC010000003.1"/>
</dbReference>
<evidence type="ECO:0008006" key="8">
    <source>
        <dbReference type="Google" id="ProtNLM"/>
    </source>
</evidence>
<dbReference type="CDD" id="cd00130">
    <property type="entry name" value="PAS"/>
    <property type="match status" value="1"/>
</dbReference>
<dbReference type="Pfam" id="PF13426">
    <property type="entry name" value="PAS_9"/>
    <property type="match status" value="1"/>
</dbReference>
<keyword evidence="1" id="KW-0285">Flavoprotein</keyword>
<evidence type="ECO:0000313" key="6">
    <source>
        <dbReference type="EMBL" id="CAH9053752.1"/>
    </source>
</evidence>
<dbReference type="Proteomes" id="UP001152467">
    <property type="component" value="Unassembled WGS sequence"/>
</dbReference>
<protein>
    <recommendedName>
        <fullName evidence="8">Diguanylate cyclase</fullName>
    </recommendedName>
</protein>
<dbReference type="InterPro" id="IPR035965">
    <property type="entry name" value="PAS-like_dom_sf"/>
</dbReference>
<sequence length="361" mass="40862">MSETTSDLEETVFFSQLMQDCSVLQLLKQVLMHSHHAVLITTADELQGYPIVYANQVFCDHTGYELAELVGESPRIFQGPDSNHTVIRKITPALKKNGYFYGASMNYRKNGSVYPVEWNISEVKNENNEVTHYISMQKDLSNLKRVAEQIKDTNELFKRFYATQAKRGTSNESNSTITTEVVETLKSNEKIYNANLRTEENEDLFENAFFDFSPDEMGALGNKTDKSPISAEQFWKESPIAEDDITSLTESIKELDTEIGMAEALNSGVNYQNIANYMKEIANNLYFCVEFNDGALIIDEVANILRKQPDNADLPMEMLSMFNKDVADWVDSVFVNRDADNIFSGENNTIAAGNQLLSFIK</sequence>
<comment type="caution">
    <text evidence="6">The sequence shown here is derived from an EMBL/GenBank/DDBJ whole genome shotgun (WGS) entry which is preliminary data.</text>
</comment>
<name>A0A9W4QUG3_9GAMM</name>
<evidence type="ECO:0000259" key="4">
    <source>
        <dbReference type="PROSITE" id="PS50112"/>
    </source>
</evidence>
<evidence type="ECO:0000256" key="2">
    <source>
        <dbReference type="ARBA" id="ARBA00022643"/>
    </source>
</evidence>
<dbReference type="NCBIfam" id="TIGR00229">
    <property type="entry name" value="sensory_box"/>
    <property type="match status" value="1"/>
</dbReference>
<proteinExistence type="predicted"/>